<feature type="coiled-coil region" evidence="1">
    <location>
        <begin position="24"/>
        <end position="51"/>
    </location>
</feature>
<evidence type="ECO:0000313" key="3">
    <source>
        <dbReference type="Proteomes" id="UP001295444"/>
    </source>
</evidence>
<dbReference type="AlphaFoldDB" id="A0AAD1SIS5"/>
<dbReference type="EMBL" id="OW240917">
    <property type="protein sequence ID" value="CAH2300625.1"/>
    <property type="molecule type" value="Genomic_DNA"/>
</dbReference>
<evidence type="ECO:0000313" key="2">
    <source>
        <dbReference type="EMBL" id="CAH2300625.1"/>
    </source>
</evidence>
<keyword evidence="1" id="KW-0175">Coiled coil</keyword>
<evidence type="ECO:0000256" key="1">
    <source>
        <dbReference type="SAM" id="Coils"/>
    </source>
</evidence>
<feature type="non-terminal residue" evidence="2">
    <location>
        <position position="114"/>
    </location>
</feature>
<organism evidence="2 3">
    <name type="scientific">Pelobates cultripes</name>
    <name type="common">Western spadefoot toad</name>
    <dbReference type="NCBI Taxonomy" id="61616"/>
    <lineage>
        <taxon>Eukaryota</taxon>
        <taxon>Metazoa</taxon>
        <taxon>Chordata</taxon>
        <taxon>Craniata</taxon>
        <taxon>Vertebrata</taxon>
        <taxon>Euteleostomi</taxon>
        <taxon>Amphibia</taxon>
        <taxon>Batrachia</taxon>
        <taxon>Anura</taxon>
        <taxon>Pelobatoidea</taxon>
        <taxon>Pelobatidae</taxon>
        <taxon>Pelobates</taxon>
    </lineage>
</organism>
<proteinExistence type="predicted"/>
<accession>A0AAD1SIS5</accession>
<protein>
    <submittedName>
        <fullName evidence="2">Uncharacterized protein</fullName>
    </submittedName>
</protein>
<dbReference type="Proteomes" id="UP001295444">
    <property type="component" value="Chromosome 06"/>
</dbReference>
<gene>
    <name evidence="2" type="ORF">PECUL_23A040477</name>
</gene>
<sequence length="114" mass="13257">MDLHYLGSKTSHTEHKMEDFTTAHNDLTNHVEQLRHQLARYETKIMDLEDRSRRCYTCLRGIFEDVINQGLAAYLTGLFNTLFPELPVAMLLMDRAHRMVPPQLLPPSTARDVF</sequence>
<keyword evidence="3" id="KW-1185">Reference proteome</keyword>
<reference evidence="2" key="1">
    <citation type="submission" date="2022-03" db="EMBL/GenBank/DDBJ databases">
        <authorList>
            <person name="Alioto T."/>
            <person name="Alioto T."/>
            <person name="Gomez Garrido J."/>
        </authorList>
    </citation>
    <scope>NUCLEOTIDE SEQUENCE</scope>
</reference>
<name>A0AAD1SIS5_PELCU</name>